<dbReference type="PANTHER" id="PTHR43081">
    <property type="entry name" value="ADENYLATE CYCLASE, TERMINAL-DIFFERENTIATION SPECIFIC-RELATED"/>
    <property type="match status" value="1"/>
</dbReference>
<dbReference type="CDD" id="cd07302">
    <property type="entry name" value="CHD"/>
    <property type="match status" value="1"/>
</dbReference>
<name>A0A3S2ZCH5_9PROT</name>
<dbReference type="Pfam" id="PF00211">
    <property type="entry name" value="Guanylate_cyc"/>
    <property type="match status" value="1"/>
</dbReference>
<dbReference type="InterPro" id="IPR050697">
    <property type="entry name" value="Adenylyl/Guanylyl_Cyclase_3/4"/>
</dbReference>
<dbReference type="RefSeq" id="WP_127764747.1">
    <property type="nucleotide sequence ID" value="NZ_SADE01000001.1"/>
</dbReference>
<dbReference type="EMBL" id="SADE01000001">
    <property type="protein sequence ID" value="RVU39376.1"/>
    <property type="molecule type" value="Genomic_DNA"/>
</dbReference>
<dbReference type="OrthoDB" id="9762462at2"/>
<reference evidence="3" key="1">
    <citation type="submission" date="2019-01" db="EMBL/GenBank/DDBJ databases">
        <title>Gri0909 isolated from a small marine red alga.</title>
        <authorList>
            <person name="Kim J."/>
            <person name="Jeong S.E."/>
            <person name="Jeon C.O."/>
        </authorList>
    </citation>
    <scope>NUCLEOTIDE SEQUENCE [LARGE SCALE GENOMIC DNA]</scope>
    <source>
        <strain evidence="3">Gri0909</strain>
    </source>
</reference>
<comment type="caution">
    <text evidence="2">The sequence shown here is derived from an EMBL/GenBank/DDBJ whole genome shotgun (WGS) entry which is preliminary data.</text>
</comment>
<dbReference type="Proteomes" id="UP000287447">
    <property type="component" value="Unassembled WGS sequence"/>
</dbReference>
<dbReference type="GO" id="GO:0035556">
    <property type="term" value="P:intracellular signal transduction"/>
    <property type="evidence" value="ECO:0007669"/>
    <property type="project" value="InterPro"/>
</dbReference>
<evidence type="ECO:0000259" key="1">
    <source>
        <dbReference type="PROSITE" id="PS50125"/>
    </source>
</evidence>
<keyword evidence="3" id="KW-1185">Reference proteome</keyword>
<dbReference type="SMART" id="SM00044">
    <property type="entry name" value="CYCc"/>
    <property type="match status" value="1"/>
</dbReference>
<sequence length="403" mass="44187">MAAVIEDASITAISSWIIDSALSGIDADRLVREFCEKLNDAGIPVARAHVACSFLHPMFRSFSVTWSRVRGVERNRFAHASAKTEAWLLSPFKALLDGQQNEMRFRIYKKEGLNRFPILAEFREQGFTDYLTTAIAFTSPLEKSWSHMDGALTSWLTDAPGGFTDSQLMALSRLLPRLGAGLKMYVRELTTHNVVSAYLGNHAGERVLNGQVQLGAGEEINAAIWFSDMRGSTALADQMPAREFLARLNRYFECTAGAVLDHGGEVLRFIGDAVLAIFPIVGPGGAERATRMAVAAARDSLIRLDRANAEPRPDGEPPIAFGLGLHVGDVLYGNIGVPERLEFSVVGHTANEVARLQDLSKTLERQIVASNAFSSLVETEWESMGSHQLRGVAEPQQVYALRI</sequence>
<dbReference type="PANTHER" id="PTHR43081:SF11">
    <property type="entry name" value="BLR2264 PROTEIN"/>
    <property type="match status" value="1"/>
</dbReference>
<dbReference type="SUPFAM" id="SSF55073">
    <property type="entry name" value="Nucleotide cyclase"/>
    <property type="match status" value="1"/>
</dbReference>
<dbReference type="GO" id="GO:0006171">
    <property type="term" value="P:cAMP biosynthetic process"/>
    <property type="evidence" value="ECO:0007669"/>
    <property type="project" value="TreeGrafter"/>
</dbReference>
<proteinExistence type="predicted"/>
<gene>
    <name evidence="2" type="ORF">EOI86_09090</name>
</gene>
<protein>
    <submittedName>
        <fullName evidence="2">Adenylate/guanylate cyclase domain-containing protein</fullName>
    </submittedName>
</protein>
<dbReference type="AlphaFoldDB" id="A0A3S2ZCH5"/>
<dbReference type="GO" id="GO:0004016">
    <property type="term" value="F:adenylate cyclase activity"/>
    <property type="evidence" value="ECO:0007669"/>
    <property type="project" value="UniProtKB-ARBA"/>
</dbReference>
<dbReference type="InterPro" id="IPR001054">
    <property type="entry name" value="A/G_cyclase"/>
</dbReference>
<evidence type="ECO:0000313" key="3">
    <source>
        <dbReference type="Proteomes" id="UP000287447"/>
    </source>
</evidence>
<feature type="domain" description="Guanylate cyclase" evidence="1">
    <location>
        <begin position="223"/>
        <end position="357"/>
    </location>
</feature>
<evidence type="ECO:0000313" key="2">
    <source>
        <dbReference type="EMBL" id="RVU39376.1"/>
    </source>
</evidence>
<dbReference type="InterPro" id="IPR029787">
    <property type="entry name" value="Nucleotide_cyclase"/>
</dbReference>
<dbReference type="PROSITE" id="PS50125">
    <property type="entry name" value="GUANYLATE_CYCLASE_2"/>
    <property type="match status" value="1"/>
</dbReference>
<accession>A0A3S2ZCH5</accession>
<organism evidence="2 3">
    <name type="scientific">Hwanghaeella grinnelliae</name>
    <dbReference type="NCBI Taxonomy" id="2500179"/>
    <lineage>
        <taxon>Bacteria</taxon>
        <taxon>Pseudomonadati</taxon>
        <taxon>Pseudomonadota</taxon>
        <taxon>Alphaproteobacteria</taxon>
        <taxon>Rhodospirillales</taxon>
        <taxon>Rhodospirillaceae</taxon>
        <taxon>Hwanghaeella</taxon>
    </lineage>
</organism>
<dbReference type="Gene3D" id="3.30.70.1230">
    <property type="entry name" value="Nucleotide cyclase"/>
    <property type="match status" value="1"/>
</dbReference>